<dbReference type="EMBL" id="CAJPIN010016630">
    <property type="protein sequence ID" value="CAG2061623.1"/>
    <property type="molecule type" value="Genomic_DNA"/>
</dbReference>
<accession>A0ABN7P1E5</accession>
<protein>
    <recommendedName>
        <fullName evidence="3">Nucleotidyltransferase</fullName>
    </recommendedName>
</protein>
<sequence>MEDKAKTKIYTQLDLMMQHLNRNFISLQDVERKAYVEHFIKVLDKFILIMKQNDVLFDATFQRLCGAGSYFDGLKVGKATEFDMDVVVKLPIDYKQIEVFRLIAHLM</sequence>
<keyword evidence="2" id="KW-1185">Reference proteome</keyword>
<reference evidence="1" key="1">
    <citation type="submission" date="2021-03" db="EMBL/GenBank/DDBJ databases">
        <authorList>
            <person name="Tran Van P."/>
        </authorList>
    </citation>
    <scope>NUCLEOTIDE SEQUENCE</scope>
</reference>
<comment type="caution">
    <text evidence="1">The sequence shown here is derived from an EMBL/GenBank/DDBJ whole genome shotgun (WGS) entry which is preliminary data.</text>
</comment>
<organism evidence="1 2">
    <name type="scientific">Timema podura</name>
    <name type="common">Walking stick</name>
    <dbReference type="NCBI Taxonomy" id="61482"/>
    <lineage>
        <taxon>Eukaryota</taxon>
        <taxon>Metazoa</taxon>
        <taxon>Ecdysozoa</taxon>
        <taxon>Arthropoda</taxon>
        <taxon>Hexapoda</taxon>
        <taxon>Insecta</taxon>
        <taxon>Pterygota</taxon>
        <taxon>Neoptera</taxon>
        <taxon>Polyneoptera</taxon>
        <taxon>Phasmatodea</taxon>
        <taxon>Timematodea</taxon>
        <taxon>Timematoidea</taxon>
        <taxon>Timematidae</taxon>
        <taxon>Timema</taxon>
    </lineage>
</organism>
<evidence type="ECO:0000313" key="2">
    <source>
        <dbReference type="Proteomes" id="UP001153148"/>
    </source>
</evidence>
<dbReference type="Proteomes" id="UP001153148">
    <property type="component" value="Unassembled WGS sequence"/>
</dbReference>
<feature type="non-terminal residue" evidence="1">
    <location>
        <position position="107"/>
    </location>
</feature>
<evidence type="ECO:0000313" key="1">
    <source>
        <dbReference type="EMBL" id="CAG2061623.1"/>
    </source>
</evidence>
<evidence type="ECO:0008006" key="3">
    <source>
        <dbReference type="Google" id="ProtNLM"/>
    </source>
</evidence>
<proteinExistence type="predicted"/>
<dbReference type="Gene3D" id="3.30.460.90">
    <property type="match status" value="1"/>
</dbReference>
<name>A0ABN7P1E5_TIMPD</name>
<gene>
    <name evidence="1" type="ORF">TPAB3V08_LOCUS8577</name>
</gene>